<dbReference type="Proteomes" id="UP000772434">
    <property type="component" value="Unassembled WGS sequence"/>
</dbReference>
<dbReference type="AlphaFoldDB" id="A0A9P5PZS9"/>
<organism evidence="1 2">
    <name type="scientific">Rhodocollybia butyracea</name>
    <dbReference type="NCBI Taxonomy" id="206335"/>
    <lineage>
        <taxon>Eukaryota</taxon>
        <taxon>Fungi</taxon>
        <taxon>Dikarya</taxon>
        <taxon>Basidiomycota</taxon>
        <taxon>Agaricomycotina</taxon>
        <taxon>Agaricomycetes</taxon>
        <taxon>Agaricomycetidae</taxon>
        <taxon>Agaricales</taxon>
        <taxon>Marasmiineae</taxon>
        <taxon>Omphalotaceae</taxon>
        <taxon>Rhodocollybia</taxon>
    </lineage>
</organism>
<dbReference type="OrthoDB" id="2720314at2759"/>
<keyword evidence="2" id="KW-1185">Reference proteome</keyword>
<name>A0A9P5PZS9_9AGAR</name>
<accession>A0A9P5PZS9</accession>
<evidence type="ECO:0000313" key="2">
    <source>
        <dbReference type="Proteomes" id="UP000772434"/>
    </source>
</evidence>
<protein>
    <submittedName>
        <fullName evidence="1">Uncharacterized protein</fullName>
    </submittedName>
</protein>
<proteinExistence type="predicted"/>
<dbReference type="EMBL" id="JADNRY010000027">
    <property type="protein sequence ID" value="KAF9072052.1"/>
    <property type="molecule type" value="Genomic_DNA"/>
</dbReference>
<evidence type="ECO:0000313" key="1">
    <source>
        <dbReference type="EMBL" id="KAF9072052.1"/>
    </source>
</evidence>
<comment type="caution">
    <text evidence="1">The sequence shown here is derived from an EMBL/GenBank/DDBJ whole genome shotgun (WGS) entry which is preliminary data.</text>
</comment>
<sequence length="79" mass="8775">MTNGHEWQFIILSINKDGNGASYKFSTIIEYSILHPLDGGDPKPLQSGPDVIAGVLLDWVQSSFDNLSEDDWFEKMGGM</sequence>
<gene>
    <name evidence="1" type="ORF">BDP27DRAFT_1418413</name>
</gene>
<reference evidence="1" key="1">
    <citation type="submission" date="2020-11" db="EMBL/GenBank/DDBJ databases">
        <authorList>
            <consortium name="DOE Joint Genome Institute"/>
            <person name="Ahrendt S."/>
            <person name="Riley R."/>
            <person name="Andreopoulos W."/>
            <person name="Labutti K."/>
            <person name="Pangilinan J."/>
            <person name="Ruiz-Duenas F.J."/>
            <person name="Barrasa J.M."/>
            <person name="Sanchez-Garcia M."/>
            <person name="Camarero S."/>
            <person name="Miyauchi S."/>
            <person name="Serrano A."/>
            <person name="Linde D."/>
            <person name="Babiker R."/>
            <person name="Drula E."/>
            <person name="Ayuso-Fernandez I."/>
            <person name="Pacheco R."/>
            <person name="Padilla G."/>
            <person name="Ferreira P."/>
            <person name="Barriuso J."/>
            <person name="Kellner H."/>
            <person name="Castanera R."/>
            <person name="Alfaro M."/>
            <person name="Ramirez L."/>
            <person name="Pisabarro A.G."/>
            <person name="Kuo A."/>
            <person name="Tritt A."/>
            <person name="Lipzen A."/>
            <person name="He G."/>
            <person name="Yan M."/>
            <person name="Ng V."/>
            <person name="Cullen D."/>
            <person name="Martin F."/>
            <person name="Rosso M.-N."/>
            <person name="Henrissat B."/>
            <person name="Hibbett D."/>
            <person name="Martinez A.T."/>
            <person name="Grigoriev I.V."/>
        </authorList>
    </citation>
    <scope>NUCLEOTIDE SEQUENCE</scope>
    <source>
        <strain evidence="1">AH 40177</strain>
    </source>
</reference>